<organism evidence="2">
    <name type="scientific">uncultured Rubrobacteraceae bacterium</name>
    <dbReference type="NCBI Taxonomy" id="349277"/>
    <lineage>
        <taxon>Bacteria</taxon>
        <taxon>Bacillati</taxon>
        <taxon>Actinomycetota</taxon>
        <taxon>Rubrobacteria</taxon>
        <taxon>Rubrobacterales</taxon>
        <taxon>Rubrobacteraceae</taxon>
        <taxon>environmental samples</taxon>
    </lineage>
</organism>
<evidence type="ECO:0000313" key="2">
    <source>
        <dbReference type="EMBL" id="CAA9423400.1"/>
    </source>
</evidence>
<evidence type="ECO:0000256" key="1">
    <source>
        <dbReference type="SAM" id="MobiDB-lite"/>
    </source>
</evidence>
<dbReference type="AlphaFoldDB" id="A0A6J4PRJ4"/>
<protein>
    <submittedName>
        <fullName evidence="2">ClpB protein</fullName>
    </submittedName>
</protein>
<feature type="region of interest" description="Disordered" evidence="1">
    <location>
        <begin position="1"/>
        <end position="90"/>
    </location>
</feature>
<feature type="compositionally biased region" description="Basic and acidic residues" evidence="1">
    <location>
        <begin position="79"/>
        <end position="90"/>
    </location>
</feature>
<dbReference type="EMBL" id="CADCUV010000123">
    <property type="protein sequence ID" value="CAA9423400.1"/>
    <property type="molecule type" value="Genomic_DNA"/>
</dbReference>
<feature type="non-terminal residue" evidence="2">
    <location>
        <position position="90"/>
    </location>
</feature>
<name>A0A6J4PRJ4_9ACTN</name>
<sequence>ALPHEQAPGEPAGLGRGHPGGQGIYSRAGLRPEVRREAAGPGDPALRREPALQPHHRRRVRPRRHRRRGPRRRRRNRAYLREEGSRRPAV</sequence>
<gene>
    <name evidence="2" type="ORF">AVDCRST_MAG22-2740</name>
</gene>
<proteinExistence type="predicted"/>
<feature type="compositionally biased region" description="Basic residues" evidence="1">
    <location>
        <begin position="54"/>
        <end position="78"/>
    </location>
</feature>
<reference evidence="2" key="1">
    <citation type="submission" date="2020-02" db="EMBL/GenBank/DDBJ databases">
        <authorList>
            <person name="Meier V. D."/>
        </authorList>
    </citation>
    <scope>NUCLEOTIDE SEQUENCE</scope>
    <source>
        <strain evidence="2">AVDCRST_MAG22</strain>
    </source>
</reference>
<accession>A0A6J4PRJ4</accession>
<feature type="compositionally biased region" description="Gly residues" evidence="1">
    <location>
        <begin position="12"/>
        <end position="23"/>
    </location>
</feature>
<feature type="non-terminal residue" evidence="2">
    <location>
        <position position="1"/>
    </location>
</feature>